<dbReference type="GO" id="GO:0016746">
    <property type="term" value="F:acyltransferase activity"/>
    <property type="evidence" value="ECO:0007669"/>
    <property type="project" value="InterPro"/>
</dbReference>
<dbReference type="Gene3D" id="3.40.47.10">
    <property type="match status" value="1"/>
</dbReference>
<gene>
    <name evidence="2" type="ORF">GCM10009039_26740</name>
</gene>
<dbReference type="AlphaFoldDB" id="A0A830FEQ6"/>
<dbReference type="GO" id="GO:0008299">
    <property type="term" value="P:isoprenoid biosynthetic process"/>
    <property type="evidence" value="ECO:0007669"/>
    <property type="project" value="UniProtKB-KW"/>
</dbReference>
<keyword evidence="1" id="KW-0414">Isoprene biosynthesis</keyword>
<dbReference type="EMBL" id="BMPG01000003">
    <property type="protein sequence ID" value="GGL67355.1"/>
    <property type="molecule type" value="Genomic_DNA"/>
</dbReference>
<reference evidence="2" key="2">
    <citation type="submission" date="2020-09" db="EMBL/GenBank/DDBJ databases">
        <authorList>
            <person name="Sun Q."/>
            <person name="Ohkuma M."/>
        </authorList>
    </citation>
    <scope>NUCLEOTIDE SEQUENCE</scope>
    <source>
        <strain evidence="2">JCM 19596</strain>
    </source>
</reference>
<dbReference type="RefSeq" id="WP_229774129.1">
    <property type="nucleotide sequence ID" value="NZ_BMPG01000003.1"/>
</dbReference>
<proteinExistence type="predicted"/>
<evidence type="ECO:0000313" key="2">
    <source>
        <dbReference type="EMBL" id="GGL67355.1"/>
    </source>
</evidence>
<dbReference type="InterPro" id="IPR016039">
    <property type="entry name" value="Thiolase-like"/>
</dbReference>
<dbReference type="Proteomes" id="UP000607197">
    <property type="component" value="Unassembled WGS sequence"/>
</dbReference>
<organism evidence="2 3">
    <name type="scientific">Halocalculus aciditolerans</name>
    <dbReference type="NCBI Taxonomy" id="1383812"/>
    <lineage>
        <taxon>Archaea</taxon>
        <taxon>Methanobacteriati</taxon>
        <taxon>Methanobacteriota</taxon>
        <taxon>Stenosarchaea group</taxon>
        <taxon>Halobacteria</taxon>
        <taxon>Halobacteriales</taxon>
        <taxon>Halobacteriaceae</taxon>
        <taxon>Halocalculus</taxon>
    </lineage>
</organism>
<sequence length="321" mass="32947">MSALNPIEAAGAYVPRYRITAEEIGDAWDGFRARGVHEKRVPAGDEDAVTMAVEAARDALAASDESREDVEALALATTTPPIEEGDIGVQVAEMLGLADELDVSVFTQSTRAGTRALLAAARTDGPALAVAADAPVGEPNDAVDHAAGAGAVALLTGPSGSVALADSATFAREYPGTRFRQRGSDTVEEYGATTYERDAYSTALAGAVDQLDVDPDALALTAPNGSLPGRGARALGLDADVTHLAGELGDTGAASALFSLLAAWEADANETLVVGYGDGAGADAVMIQGHLDVDRTHDTTDITYAEYLRKRGHVLPSGGEN</sequence>
<dbReference type="SUPFAM" id="SSF53901">
    <property type="entry name" value="Thiolase-like"/>
    <property type="match status" value="1"/>
</dbReference>
<accession>A0A830FEQ6</accession>
<keyword evidence="3" id="KW-1185">Reference proteome</keyword>
<protein>
    <submittedName>
        <fullName evidence="2">Hydroxymethylglutaryl-CoA synthase</fullName>
    </submittedName>
</protein>
<comment type="caution">
    <text evidence="2">The sequence shown here is derived from an EMBL/GenBank/DDBJ whole genome shotgun (WGS) entry which is preliminary data.</text>
</comment>
<evidence type="ECO:0000256" key="1">
    <source>
        <dbReference type="ARBA" id="ARBA00023229"/>
    </source>
</evidence>
<reference evidence="2" key="1">
    <citation type="journal article" date="2014" name="Int. J. Syst. Evol. Microbiol.">
        <title>Complete genome sequence of Corynebacterium casei LMG S-19264T (=DSM 44701T), isolated from a smear-ripened cheese.</title>
        <authorList>
            <consortium name="US DOE Joint Genome Institute (JGI-PGF)"/>
            <person name="Walter F."/>
            <person name="Albersmeier A."/>
            <person name="Kalinowski J."/>
            <person name="Ruckert C."/>
        </authorList>
    </citation>
    <scope>NUCLEOTIDE SEQUENCE</scope>
    <source>
        <strain evidence="2">JCM 19596</strain>
    </source>
</reference>
<evidence type="ECO:0000313" key="3">
    <source>
        <dbReference type="Proteomes" id="UP000607197"/>
    </source>
</evidence>
<name>A0A830FEQ6_9EURY</name>